<evidence type="ECO:0000313" key="2">
    <source>
        <dbReference type="EMBL" id="QUJ76348.1"/>
    </source>
</evidence>
<dbReference type="InterPro" id="IPR036046">
    <property type="entry name" value="Acylphosphatase-like_dom_sf"/>
</dbReference>
<dbReference type="InterPro" id="IPR007024">
    <property type="entry name" value="BLUF_domain"/>
</dbReference>
<dbReference type="PROSITE" id="PS50925">
    <property type="entry name" value="BLUF"/>
    <property type="match status" value="1"/>
</dbReference>
<feature type="domain" description="BLUF" evidence="1">
    <location>
        <begin position="1"/>
        <end position="88"/>
    </location>
</feature>
<sequence>MYFSTATGAMSRADMSDLVAASAARNAARGVTGMLAYNGRNFCQILEGEEETVTDLVSVIRADQRHAGFKVLGQKEISDRRFEDWSLRMVDALDFSEAVQAMDA</sequence>
<gene>
    <name evidence="2" type="ORF">KDD17_15860</name>
</gene>
<organism evidence="2 3">
    <name type="scientific">Sulfitobacter albidus</name>
    <dbReference type="NCBI Taxonomy" id="2829501"/>
    <lineage>
        <taxon>Bacteria</taxon>
        <taxon>Pseudomonadati</taxon>
        <taxon>Pseudomonadota</taxon>
        <taxon>Alphaproteobacteria</taxon>
        <taxon>Rhodobacterales</taxon>
        <taxon>Roseobacteraceae</taxon>
        <taxon>Sulfitobacter</taxon>
    </lineage>
</organism>
<evidence type="ECO:0000259" key="1">
    <source>
        <dbReference type="PROSITE" id="PS50925"/>
    </source>
</evidence>
<dbReference type="GO" id="GO:0071949">
    <property type="term" value="F:FAD binding"/>
    <property type="evidence" value="ECO:0007669"/>
    <property type="project" value="InterPro"/>
</dbReference>
<dbReference type="RefSeq" id="WP_212704546.1">
    <property type="nucleotide sequence ID" value="NZ_CP073581.1"/>
</dbReference>
<dbReference type="GO" id="GO:0009882">
    <property type="term" value="F:blue light photoreceptor activity"/>
    <property type="evidence" value="ECO:0007669"/>
    <property type="project" value="InterPro"/>
</dbReference>
<accession>A0A975JDC2</accession>
<dbReference type="SMART" id="SM01034">
    <property type="entry name" value="BLUF"/>
    <property type="match status" value="1"/>
</dbReference>
<dbReference type="Proteomes" id="UP000683291">
    <property type="component" value="Chromosome 1"/>
</dbReference>
<dbReference type="AlphaFoldDB" id="A0A975JDC2"/>
<dbReference type="EMBL" id="CP073581">
    <property type="protein sequence ID" value="QUJ76348.1"/>
    <property type="molecule type" value="Genomic_DNA"/>
</dbReference>
<dbReference type="KEGG" id="sual:KDD17_15860"/>
<keyword evidence="3" id="KW-1185">Reference proteome</keyword>
<proteinExistence type="predicted"/>
<dbReference type="Gene3D" id="3.30.70.100">
    <property type="match status" value="1"/>
</dbReference>
<reference evidence="2" key="1">
    <citation type="submission" date="2021-04" db="EMBL/GenBank/DDBJ databases">
        <title>Complete genome sequence for Sulfitobacter sp. strain JK7-1.</title>
        <authorList>
            <person name="Park S.-J."/>
        </authorList>
    </citation>
    <scope>NUCLEOTIDE SEQUENCE</scope>
    <source>
        <strain evidence="2">JK7-1</strain>
    </source>
</reference>
<protein>
    <submittedName>
        <fullName evidence="2">BLUF domain-containing protein</fullName>
    </submittedName>
</protein>
<dbReference type="Pfam" id="PF04940">
    <property type="entry name" value="BLUF"/>
    <property type="match status" value="1"/>
</dbReference>
<evidence type="ECO:0000313" key="3">
    <source>
        <dbReference type="Proteomes" id="UP000683291"/>
    </source>
</evidence>
<name>A0A975JDC2_9RHOB</name>
<dbReference type="SUPFAM" id="SSF54975">
    <property type="entry name" value="Acylphosphatase/BLUF domain-like"/>
    <property type="match status" value="1"/>
</dbReference>